<comment type="catalytic activity">
    <reaction evidence="1">
        <text>Random endo-hydrolysis of N-acetyl-beta-D-glucosaminide (1-&gt;4)-beta-linkages in chitin and chitodextrins.</text>
        <dbReference type="EC" id="3.2.1.14"/>
    </reaction>
</comment>
<dbReference type="InterPro" id="IPR029070">
    <property type="entry name" value="Chitinase_insertion_sf"/>
</dbReference>
<dbReference type="Pfam" id="PF00704">
    <property type="entry name" value="Glyco_hydro_18"/>
    <property type="match status" value="1"/>
</dbReference>
<evidence type="ECO:0000256" key="9">
    <source>
        <dbReference type="ARBA" id="ARBA00023295"/>
    </source>
</evidence>
<gene>
    <name evidence="15" type="ORF">PG986_003635</name>
</gene>
<comment type="subcellular location">
    <subcellularLocation>
        <location evidence="2">Secreted</location>
    </subcellularLocation>
</comment>
<reference evidence="15 16" key="1">
    <citation type="submission" date="2023-01" db="EMBL/GenBank/DDBJ databases">
        <title>Analysis of 21 Apiospora genomes using comparative genomics revels a genus with tremendous synthesis potential of carbohydrate active enzymes and secondary metabolites.</title>
        <authorList>
            <person name="Sorensen T."/>
        </authorList>
    </citation>
    <scope>NUCLEOTIDE SEQUENCE [LARGE SCALE GENOMIC DNA]</scope>
    <source>
        <strain evidence="15 16">CBS 24483</strain>
    </source>
</reference>
<organism evidence="15 16">
    <name type="scientific">Apiospora aurea</name>
    <dbReference type="NCBI Taxonomy" id="335848"/>
    <lineage>
        <taxon>Eukaryota</taxon>
        <taxon>Fungi</taxon>
        <taxon>Dikarya</taxon>
        <taxon>Ascomycota</taxon>
        <taxon>Pezizomycotina</taxon>
        <taxon>Sordariomycetes</taxon>
        <taxon>Xylariomycetidae</taxon>
        <taxon>Amphisphaeriales</taxon>
        <taxon>Apiosporaceae</taxon>
        <taxon>Apiospora</taxon>
    </lineage>
</organism>
<dbReference type="Gene3D" id="3.10.50.10">
    <property type="match status" value="1"/>
</dbReference>
<evidence type="ECO:0000313" key="16">
    <source>
        <dbReference type="Proteomes" id="UP001391051"/>
    </source>
</evidence>
<name>A0ABR1QS90_9PEZI</name>
<keyword evidence="5" id="KW-0964">Secreted</keyword>
<dbReference type="SMART" id="SM00636">
    <property type="entry name" value="Glyco_18"/>
    <property type="match status" value="1"/>
</dbReference>
<keyword evidence="8" id="KW-0119">Carbohydrate metabolism</keyword>
<dbReference type="Gene3D" id="3.20.20.80">
    <property type="entry name" value="Glycosidases"/>
    <property type="match status" value="1"/>
</dbReference>
<evidence type="ECO:0000256" key="4">
    <source>
        <dbReference type="ARBA" id="ARBA00012729"/>
    </source>
</evidence>
<dbReference type="Proteomes" id="UP001391051">
    <property type="component" value="Unassembled WGS sequence"/>
</dbReference>
<keyword evidence="9 11" id="KW-0326">Glycosidase</keyword>
<evidence type="ECO:0000256" key="10">
    <source>
        <dbReference type="ARBA" id="ARBA00023326"/>
    </source>
</evidence>
<keyword evidence="16" id="KW-1185">Reference proteome</keyword>
<evidence type="ECO:0000259" key="14">
    <source>
        <dbReference type="PROSITE" id="PS51910"/>
    </source>
</evidence>
<dbReference type="InterPro" id="IPR001223">
    <property type="entry name" value="Glyco_hydro18_cat"/>
</dbReference>
<protein>
    <recommendedName>
        <fullName evidence="4">chitinase</fullName>
        <ecNumber evidence="4">3.2.1.14</ecNumber>
    </recommendedName>
</protein>
<feature type="signal peptide" evidence="13">
    <location>
        <begin position="1"/>
        <end position="21"/>
    </location>
</feature>
<dbReference type="InterPro" id="IPR050314">
    <property type="entry name" value="Glycosyl_Hydrlase_18"/>
</dbReference>
<dbReference type="InterPro" id="IPR017853">
    <property type="entry name" value="GH"/>
</dbReference>
<evidence type="ECO:0000256" key="1">
    <source>
        <dbReference type="ARBA" id="ARBA00000822"/>
    </source>
</evidence>
<dbReference type="EMBL" id="JAQQWE010000002">
    <property type="protein sequence ID" value="KAK7962810.1"/>
    <property type="molecule type" value="Genomic_DNA"/>
</dbReference>
<feature type="compositionally biased region" description="Polar residues" evidence="12">
    <location>
        <begin position="301"/>
        <end position="312"/>
    </location>
</feature>
<dbReference type="PANTHER" id="PTHR11177:SF317">
    <property type="entry name" value="CHITINASE 12-RELATED"/>
    <property type="match status" value="1"/>
</dbReference>
<proteinExistence type="inferred from homology"/>
<evidence type="ECO:0000313" key="15">
    <source>
        <dbReference type="EMBL" id="KAK7962810.1"/>
    </source>
</evidence>
<evidence type="ECO:0000256" key="6">
    <source>
        <dbReference type="ARBA" id="ARBA00022801"/>
    </source>
</evidence>
<keyword evidence="10" id="KW-0624">Polysaccharide degradation</keyword>
<dbReference type="InterPro" id="IPR001579">
    <property type="entry name" value="Glyco_hydro_18_chit_AS"/>
</dbReference>
<dbReference type="SUPFAM" id="SSF54556">
    <property type="entry name" value="Chitinase insertion domain"/>
    <property type="match status" value="1"/>
</dbReference>
<evidence type="ECO:0000256" key="3">
    <source>
        <dbReference type="ARBA" id="ARBA00008682"/>
    </source>
</evidence>
<evidence type="ECO:0000256" key="11">
    <source>
        <dbReference type="RuleBase" id="RU000489"/>
    </source>
</evidence>
<dbReference type="PROSITE" id="PS01095">
    <property type="entry name" value="GH18_1"/>
    <property type="match status" value="1"/>
</dbReference>
<feature type="region of interest" description="Disordered" evidence="12">
    <location>
        <begin position="301"/>
        <end position="324"/>
    </location>
</feature>
<evidence type="ECO:0000256" key="5">
    <source>
        <dbReference type="ARBA" id="ARBA00022525"/>
    </source>
</evidence>
<evidence type="ECO:0000256" key="8">
    <source>
        <dbReference type="ARBA" id="ARBA00023277"/>
    </source>
</evidence>
<feature type="domain" description="GH18" evidence="14">
    <location>
        <begin position="45"/>
        <end position="425"/>
    </location>
</feature>
<evidence type="ECO:0000256" key="13">
    <source>
        <dbReference type="SAM" id="SignalP"/>
    </source>
</evidence>
<dbReference type="SUPFAM" id="SSF51445">
    <property type="entry name" value="(Trans)glycosidases"/>
    <property type="match status" value="1"/>
</dbReference>
<evidence type="ECO:0000256" key="12">
    <source>
        <dbReference type="SAM" id="MobiDB-lite"/>
    </source>
</evidence>
<accession>A0ABR1QS90</accession>
<evidence type="ECO:0000256" key="7">
    <source>
        <dbReference type="ARBA" id="ARBA00023024"/>
    </source>
</evidence>
<comment type="similarity">
    <text evidence="3">Belongs to the glycosyl hydrolase 18 family. Chitinase class V subfamily.</text>
</comment>
<sequence>MFNLNSIVKASAILGFLSVEATCLPRAAAAAGNGSTGGSNVVASTYFAGYHVNKGFPVADMPFEKYTDVKYAFAETEPDGSLNLTLSAPDQIPAFVSAAKAKNVKAMISIGGWTGSRYFSSMIGSAENRTAFVKTCLDLVNQYKLDGLDFDWEYPNRQGLGCNVINKDDTANFLSFLQELRKDPKGESLWLTAAGSLFPWYGLDGKSSTDLGAFASVLDYVMIMNYDIYGAWAATAGPNAPLEFGCDARNNQGGGKEGVAKWAAAGLPLNKIVLAVAAYSHSFSVTPAAAFPNGTSGPLSAYPVQNSTNRLQGGSRDSDPPIDACGNPQPHSGTWTFRAMIEEGKFLDAQGNPSKGMATGYDKCSQTPFLYDQSRQTFISYDNVQSLTAKGQYVKSSGLAGFATFEAGGDYNNILVNAIRAAVGL</sequence>
<dbReference type="RefSeq" id="XP_066704921.1">
    <property type="nucleotide sequence ID" value="XM_066839857.1"/>
</dbReference>
<dbReference type="InterPro" id="IPR011583">
    <property type="entry name" value="Chitinase_II/V-like_cat"/>
</dbReference>
<dbReference type="PROSITE" id="PS51910">
    <property type="entry name" value="GH18_2"/>
    <property type="match status" value="1"/>
</dbReference>
<comment type="caution">
    <text evidence="15">The sequence shown here is derived from an EMBL/GenBank/DDBJ whole genome shotgun (WGS) entry which is preliminary data.</text>
</comment>
<keyword evidence="6 11" id="KW-0378">Hydrolase</keyword>
<keyword evidence="7" id="KW-0146">Chitin degradation</keyword>
<dbReference type="PANTHER" id="PTHR11177">
    <property type="entry name" value="CHITINASE"/>
    <property type="match status" value="1"/>
</dbReference>
<evidence type="ECO:0000256" key="2">
    <source>
        <dbReference type="ARBA" id="ARBA00004613"/>
    </source>
</evidence>
<keyword evidence="13" id="KW-0732">Signal</keyword>
<dbReference type="EC" id="3.2.1.14" evidence="4"/>
<dbReference type="GeneID" id="92072919"/>
<feature type="chain" id="PRO_5045476653" description="chitinase" evidence="13">
    <location>
        <begin position="22"/>
        <end position="425"/>
    </location>
</feature>